<comment type="caution">
    <text evidence="1">The sequence shown here is derived from an EMBL/GenBank/DDBJ whole genome shotgun (WGS) entry which is preliminary data.</text>
</comment>
<proteinExistence type="predicted"/>
<dbReference type="Proteomes" id="UP000029093">
    <property type="component" value="Unassembled WGS sequence"/>
</dbReference>
<dbReference type="AlphaFoldDB" id="A0A086ZPM2"/>
<evidence type="ECO:0000313" key="1">
    <source>
        <dbReference type="EMBL" id="KFI48472.1"/>
    </source>
</evidence>
<organism evidence="1 2">
    <name type="scientific">Bifidobacterium boum</name>
    <dbReference type="NCBI Taxonomy" id="78343"/>
    <lineage>
        <taxon>Bacteria</taxon>
        <taxon>Bacillati</taxon>
        <taxon>Actinomycetota</taxon>
        <taxon>Actinomycetes</taxon>
        <taxon>Bifidobacteriales</taxon>
        <taxon>Bifidobacteriaceae</taxon>
        <taxon>Bifidobacterium</taxon>
    </lineage>
</organism>
<name>A0A086ZPM2_9BIFI</name>
<keyword evidence="2" id="KW-1185">Reference proteome</keyword>
<protein>
    <submittedName>
        <fullName evidence="1">Uncharacterized protein</fullName>
    </submittedName>
</protein>
<sequence>MSRKNPHAADHHAGWQICDVNETRDRTQSRIEYTPSGTCATVQSVLFHKVSRPQQYVHGIRDRGSMHDCCRSMHIPLDTCQPMFGALSGMARCHPIRSAVSIIDARRLDLEPKAGLQRSHPTRLLILMGERNNPQIIGDSPQYINGHDINGHGDDHPATLAKLEPYRQIRAFRKAPVRAEHPVPHSSERPIDTATNRVRRQALWSWHAMKRDARAISKERHQQACRQDCPVH</sequence>
<dbReference type="EMBL" id="JGYQ01000007">
    <property type="protein sequence ID" value="KFI48472.1"/>
    <property type="molecule type" value="Genomic_DNA"/>
</dbReference>
<accession>A0A086ZPM2</accession>
<evidence type="ECO:0000313" key="2">
    <source>
        <dbReference type="Proteomes" id="UP000029093"/>
    </source>
</evidence>
<reference evidence="1 2" key="1">
    <citation type="submission" date="2014-03" db="EMBL/GenBank/DDBJ databases">
        <title>Genomics of Bifidobacteria.</title>
        <authorList>
            <person name="Ventura M."/>
            <person name="Milani C."/>
            <person name="Lugli G.A."/>
        </authorList>
    </citation>
    <scope>NUCLEOTIDE SEQUENCE [LARGE SCALE GENOMIC DNA]</scope>
    <source>
        <strain evidence="1 2">LMG 10736</strain>
    </source>
</reference>
<gene>
    <name evidence="1" type="ORF">BBOU_0601</name>
</gene>